<keyword evidence="10" id="KW-0418">Kinase</keyword>
<protein>
    <recommendedName>
        <fullName evidence="16">Cyclin-dependent kinase 8</fullName>
        <ecNumber evidence="5">2.7.11.22</ecNumber>
        <ecNumber evidence="4">2.7.11.23</ecNumber>
    </recommendedName>
    <alternativeName>
        <fullName evidence="17">Cell division protein kinase 8</fullName>
    </alternativeName>
</protein>
<feature type="domain" description="Protein kinase" evidence="24">
    <location>
        <begin position="21"/>
        <end position="291"/>
    </location>
</feature>
<dbReference type="GeneTree" id="ENSGT00940000157104"/>
<keyword evidence="6" id="KW-0678">Repressor</keyword>
<dbReference type="Proteomes" id="UP000694580">
    <property type="component" value="Chromosome 2"/>
</dbReference>
<dbReference type="Gene3D" id="3.30.200.20">
    <property type="entry name" value="Phosphorylase Kinase, domain 1"/>
    <property type="match status" value="1"/>
</dbReference>
<evidence type="ECO:0000256" key="19">
    <source>
        <dbReference type="ARBA" id="ARBA00048367"/>
    </source>
</evidence>
<dbReference type="InterPro" id="IPR011009">
    <property type="entry name" value="Kinase-like_dom_sf"/>
</dbReference>
<proteinExistence type="inferred from homology"/>
<evidence type="ECO:0000256" key="18">
    <source>
        <dbReference type="ARBA" id="ARBA00047811"/>
    </source>
</evidence>
<keyword evidence="26" id="KW-1185">Reference proteome</keyword>
<comment type="catalytic activity">
    <reaction evidence="19">
        <text>L-seryl-[protein] + ATP = O-phospho-L-seryl-[protein] + ADP + H(+)</text>
        <dbReference type="Rhea" id="RHEA:17989"/>
        <dbReference type="Rhea" id="RHEA-COMP:9863"/>
        <dbReference type="Rhea" id="RHEA-COMP:11604"/>
        <dbReference type="ChEBI" id="CHEBI:15378"/>
        <dbReference type="ChEBI" id="CHEBI:29999"/>
        <dbReference type="ChEBI" id="CHEBI:30616"/>
        <dbReference type="ChEBI" id="CHEBI:83421"/>
        <dbReference type="ChEBI" id="CHEBI:456216"/>
        <dbReference type="EC" id="2.7.11.22"/>
    </reaction>
</comment>
<organism evidence="25 26">
    <name type="scientific">Denticeps clupeoides</name>
    <name type="common">denticle herring</name>
    <dbReference type="NCBI Taxonomy" id="299321"/>
    <lineage>
        <taxon>Eukaryota</taxon>
        <taxon>Metazoa</taxon>
        <taxon>Chordata</taxon>
        <taxon>Craniata</taxon>
        <taxon>Vertebrata</taxon>
        <taxon>Euteleostomi</taxon>
        <taxon>Actinopterygii</taxon>
        <taxon>Neopterygii</taxon>
        <taxon>Teleostei</taxon>
        <taxon>Clupei</taxon>
        <taxon>Clupeiformes</taxon>
        <taxon>Denticipitoidei</taxon>
        <taxon>Denticipitidae</taxon>
        <taxon>Denticeps</taxon>
    </lineage>
</organism>
<dbReference type="SMART" id="SM00220">
    <property type="entry name" value="S_TKc"/>
    <property type="match status" value="1"/>
</dbReference>
<evidence type="ECO:0000256" key="17">
    <source>
        <dbReference type="ARBA" id="ARBA00041245"/>
    </source>
</evidence>
<evidence type="ECO:0000256" key="10">
    <source>
        <dbReference type="ARBA" id="ARBA00022777"/>
    </source>
</evidence>
<evidence type="ECO:0000256" key="23">
    <source>
        <dbReference type="SAM" id="MobiDB-lite"/>
    </source>
</evidence>
<dbReference type="InterPro" id="IPR050108">
    <property type="entry name" value="CDK"/>
</dbReference>
<keyword evidence="14" id="KW-0804">Transcription</keyword>
<dbReference type="PANTHER" id="PTHR24056">
    <property type="entry name" value="CELL DIVISION PROTEIN KINASE"/>
    <property type="match status" value="1"/>
</dbReference>
<evidence type="ECO:0000256" key="21">
    <source>
        <dbReference type="PROSITE-ProRule" id="PRU10141"/>
    </source>
</evidence>
<dbReference type="Ensembl" id="ENSDCDT00010010327.1">
    <property type="protein sequence ID" value="ENSDCDP00010009836.1"/>
    <property type="gene ID" value="ENSDCDG00010004359.1"/>
</dbReference>
<dbReference type="GO" id="GO:0005634">
    <property type="term" value="C:nucleus"/>
    <property type="evidence" value="ECO:0007669"/>
    <property type="project" value="UniProtKB-SubCell"/>
</dbReference>
<gene>
    <name evidence="25" type="primary">CDK8</name>
</gene>
<evidence type="ECO:0000313" key="26">
    <source>
        <dbReference type="Proteomes" id="UP000694580"/>
    </source>
</evidence>
<evidence type="ECO:0000256" key="7">
    <source>
        <dbReference type="ARBA" id="ARBA00022527"/>
    </source>
</evidence>
<dbReference type="PROSITE" id="PS00107">
    <property type="entry name" value="PROTEIN_KINASE_ATP"/>
    <property type="match status" value="1"/>
</dbReference>
<keyword evidence="11 21" id="KW-0067">ATP-binding</keyword>
<sequence length="450" mass="51428">MDYDFKVKLTGERERVEDLFEYEGCKVGRGTYGHVYKAKRKDGKDDKDYALKQIEGTGISMSACREIALLRELKHPNVISLQKVFLSHADRKVWLLFDYAEHDLWHIIKFHRASKANKKPLQLPRGMVKSLLYQILDGIHYLHANWVLHRDLKPANILVMGEGPERGRVKIDIWAIGCIFAELLTSEPIFHCRQEDIKTSNPYHHDQLDRIFNVMGFPADKDWEDIKKMPEHSTLMKDFRRNTYTNCSLIKYMEKHKVKPDSKAFHLLQKLLTMDPIRRITSEQAMQDPYFLEEPLPTSDVFAGCQIPYPKREFLSEEEPEDKADKVKGACMLKSSQGSFGFCEPGNELSSAVTLQKNQQQQQGNNHTNGAGHTGNPDNSHAQGPPLKKVRVVPPTTTSSGLIMTSDYQVLSWCWSVIGYLGSYPQCSTVYVLTCSVFGSGQFINNNKII</sequence>
<comment type="catalytic activity">
    <reaction evidence="20">
        <text>[DNA-directed RNA polymerase] + ATP = phospho-[DNA-directed RNA polymerase] + ADP + H(+)</text>
        <dbReference type="Rhea" id="RHEA:10216"/>
        <dbReference type="Rhea" id="RHEA-COMP:11321"/>
        <dbReference type="Rhea" id="RHEA-COMP:11322"/>
        <dbReference type="ChEBI" id="CHEBI:15378"/>
        <dbReference type="ChEBI" id="CHEBI:30616"/>
        <dbReference type="ChEBI" id="CHEBI:43176"/>
        <dbReference type="ChEBI" id="CHEBI:68546"/>
        <dbReference type="ChEBI" id="CHEBI:456216"/>
        <dbReference type="EC" id="2.7.11.23"/>
    </reaction>
</comment>
<reference evidence="25 26" key="1">
    <citation type="submission" date="2020-06" db="EMBL/GenBank/DDBJ databases">
        <authorList>
            <consortium name="Wellcome Sanger Institute Data Sharing"/>
        </authorList>
    </citation>
    <scope>NUCLEOTIDE SEQUENCE [LARGE SCALE GENOMIC DNA]</scope>
</reference>
<evidence type="ECO:0000256" key="12">
    <source>
        <dbReference type="ARBA" id="ARBA00023015"/>
    </source>
</evidence>
<evidence type="ECO:0000256" key="13">
    <source>
        <dbReference type="ARBA" id="ARBA00023159"/>
    </source>
</evidence>
<evidence type="ECO:0000256" key="11">
    <source>
        <dbReference type="ARBA" id="ARBA00022840"/>
    </source>
</evidence>
<evidence type="ECO:0000256" key="15">
    <source>
        <dbReference type="ARBA" id="ARBA00023242"/>
    </source>
</evidence>
<evidence type="ECO:0000256" key="4">
    <source>
        <dbReference type="ARBA" id="ARBA00012409"/>
    </source>
</evidence>
<evidence type="ECO:0000259" key="24">
    <source>
        <dbReference type="PROSITE" id="PS50011"/>
    </source>
</evidence>
<evidence type="ECO:0000256" key="2">
    <source>
        <dbReference type="ARBA" id="ARBA00004123"/>
    </source>
</evidence>
<evidence type="ECO:0000256" key="22">
    <source>
        <dbReference type="RuleBase" id="RU000304"/>
    </source>
</evidence>
<evidence type="ECO:0000256" key="5">
    <source>
        <dbReference type="ARBA" id="ARBA00012425"/>
    </source>
</evidence>
<dbReference type="PANTHER" id="PTHR24056:SF243">
    <property type="entry name" value="CYCLIN-DEPENDENT KINASE 8"/>
    <property type="match status" value="1"/>
</dbReference>
<feature type="region of interest" description="Disordered" evidence="23">
    <location>
        <begin position="353"/>
        <end position="394"/>
    </location>
</feature>
<dbReference type="FunFam" id="3.30.200.20:FF:000122">
    <property type="entry name" value="cyclin-dependent kinase 8 isoform X1"/>
    <property type="match status" value="1"/>
</dbReference>
<comment type="subcellular location">
    <subcellularLocation>
        <location evidence="2">Nucleus</location>
    </subcellularLocation>
</comment>
<keyword evidence="8" id="KW-0808">Transferase</keyword>
<evidence type="ECO:0000256" key="16">
    <source>
        <dbReference type="ARBA" id="ARBA00039268"/>
    </source>
</evidence>
<dbReference type="GO" id="GO:0005524">
    <property type="term" value="F:ATP binding"/>
    <property type="evidence" value="ECO:0007669"/>
    <property type="project" value="UniProtKB-UniRule"/>
</dbReference>
<comment type="catalytic activity">
    <reaction evidence="18">
        <text>L-threonyl-[protein] + ATP = O-phospho-L-threonyl-[protein] + ADP + H(+)</text>
        <dbReference type="Rhea" id="RHEA:46608"/>
        <dbReference type="Rhea" id="RHEA-COMP:11060"/>
        <dbReference type="Rhea" id="RHEA-COMP:11605"/>
        <dbReference type="ChEBI" id="CHEBI:15378"/>
        <dbReference type="ChEBI" id="CHEBI:30013"/>
        <dbReference type="ChEBI" id="CHEBI:30616"/>
        <dbReference type="ChEBI" id="CHEBI:61977"/>
        <dbReference type="ChEBI" id="CHEBI:456216"/>
        <dbReference type="EC" id="2.7.11.22"/>
    </reaction>
</comment>
<dbReference type="GO" id="GO:0004693">
    <property type="term" value="F:cyclin-dependent protein serine/threonine kinase activity"/>
    <property type="evidence" value="ECO:0007669"/>
    <property type="project" value="UniProtKB-EC"/>
</dbReference>
<dbReference type="PROSITE" id="PS00108">
    <property type="entry name" value="PROTEIN_KINASE_ST"/>
    <property type="match status" value="1"/>
</dbReference>
<evidence type="ECO:0000256" key="20">
    <source>
        <dbReference type="ARBA" id="ARBA00049280"/>
    </source>
</evidence>
<dbReference type="AlphaFoldDB" id="A0AAY4AR63"/>
<keyword evidence="12" id="KW-0805">Transcription regulation</keyword>
<evidence type="ECO:0000256" key="8">
    <source>
        <dbReference type="ARBA" id="ARBA00022679"/>
    </source>
</evidence>
<evidence type="ECO:0000256" key="3">
    <source>
        <dbReference type="ARBA" id="ARBA00006485"/>
    </source>
</evidence>
<keyword evidence="7 22" id="KW-0723">Serine/threonine-protein kinase</keyword>
<dbReference type="EC" id="2.7.11.23" evidence="4"/>
<dbReference type="GO" id="GO:0008353">
    <property type="term" value="F:RNA polymerase II CTD heptapeptide repeat kinase activity"/>
    <property type="evidence" value="ECO:0007669"/>
    <property type="project" value="UniProtKB-EC"/>
</dbReference>
<dbReference type="InterPro" id="IPR008271">
    <property type="entry name" value="Ser/Thr_kinase_AS"/>
</dbReference>
<keyword evidence="13" id="KW-0010">Activator</keyword>
<reference evidence="25" key="3">
    <citation type="submission" date="2025-09" db="UniProtKB">
        <authorList>
            <consortium name="Ensembl"/>
        </authorList>
    </citation>
    <scope>IDENTIFICATION</scope>
</reference>
<evidence type="ECO:0000256" key="14">
    <source>
        <dbReference type="ARBA" id="ARBA00023163"/>
    </source>
</evidence>
<name>A0AAY4AR63_9TELE</name>
<feature type="binding site" evidence="21">
    <location>
        <position position="52"/>
    </location>
    <ligand>
        <name>ATP</name>
        <dbReference type="ChEBI" id="CHEBI:30616"/>
    </ligand>
</feature>
<reference evidence="25" key="2">
    <citation type="submission" date="2025-08" db="UniProtKB">
        <authorList>
            <consortium name="Ensembl"/>
        </authorList>
    </citation>
    <scope>IDENTIFICATION</scope>
</reference>
<evidence type="ECO:0000313" key="25">
    <source>
        <dbReference type="Ensembl" id="ENSDCDP00010009836.1"/>
    </source>
</evidence>
<accession>A0AAY4AR63</accession>
<keyword evidence="15" id="KW-0539">Nucleus</keyword>
<evidence type="ECO:0000256" key="6">
    <source>
        <dbReference type="ARBA" id="ARBA00022491"/>
    </source>
</evidence>
<dbReference type="EC" id="2.7.11.22" evidence="5"/>
<dbReference type="InterPro" id="IPR017441">
    <property type="entry name" value="Protein_kinase_ATP_BS"/>
</dbReference>
<dbReference type="SUPFAM" id="SSF56112">
    <property type="entry name" value="Protein kinase-like (PK-like)"/>
    <property type="match status" value="1"/>
</dbReference>
<evidence type="ECO:0000256" key="9">
    <source>
        <dbReference type="ARBA" id="ARBA00022741"/>
    </source>
</evidence>
<comment type="cofactor">
    <cofactor evidence="1">
        <name>Mg(2+)</name>
        <dbReference type="ChEBI" id="CHEBI:18420"/>
    </cofactor>
</comment>
<feature type="compositionally biased region" description="Low complexity" evidence="23">
    <location>
        <begin position="358"/>
        <end position="376"/>
    </location>
</feature>
<dbReference type="PROSITE" id="PS50011">
    <property type="entry name" value="PROTEIN_KINASE_DOM"/>
    <property type="match status" value="1"/>
</dbReference>
<comment type="similarity">
    <text evidence="3">Belongs to the protein kinase superfamily. CMGC Ser/Thr protein kinase family. CDC2/CDKX subfamily.</text>
</comment>
<dbReference type="InterPro" id="IPR000719">
    <property type="entry name" value="Prot_kinase_dom"/>
</dbReference>
<dbReference type="Gene3D" id="1.10.510.10">
    <property type="entry name" value="Transferase(Phosphotransferase) domain 1"/>
    <property type="match status" value="2"/>
</dbReference>
<keyword evidence="9 21" id="KW-0547">Nucleotide-binding</keyword>
<evidence type="ECO:0000256" key="1">
    <source>
        <dbReference type="ARBA" id="ARBA00001946"/>
    </source>
</evidence>
<dbReference type="Pfam" id="PF00069">
    <property type="entry name" value="Pkinase"/>
    <property type="match status" value="2"/>
</dbReference>